<dbReference type="AlphaFoldDB" id="A0A202B3B4"/>
<organism evidence="2 3">
    <name type="scientific">Chromobacterium violaceum</name>
    <dbReference type="NCBI Taxonomy" id="536"/>
    <lineage>
        <taxon>Bacteria</taxon>
        <taxon>Pseudomonadati</taxon>
        <taxon>Pseudomonadota</taxon>
        <taxon>Betaproteobacteria</taxon>
        <taxon>Neisseriales</taxon>
        <taxon>Chromobacteriaceae</taxon>
        <taxon>Chromobacterium</taxon>
    </lineage>
</organism>
<sequence length="71" mass="8159">MRLAVFLFLACRWALSPVFSAMMPAEKGCSAGRAARWRQARRLNSAWLRLAGSQGQRARRCLARVPRVKWR</sequence>
<feature type="signal peptide" evidence="1">
    <location>
        <begin position="1"/>
        <end position="21"/>
    </location>
</feature>
<keyword evidence="3" id="KW-1185">Reference proteome</keyword>
<comment type="caution">
    <text evidence="2">The sequence shown here is derived from an EMBL/GenBank/DDBJ whole genome shotgun (WGS) entry which is preliminary data.</text>
</comment>
<protein>
    <submittedName>
        <fullName evidence="2">Uncharacterized protein</fullName>
    </submittedName>
</protein>
<name>A0A202B3B4_CHRVL</name>
<evidence type="ECO:0000313" key="2">
    <source>
        <dbReference type="EMBL" id="OVE45908.1"/>
    </source>
</evidence>
<feature type="chain" id="PRO_5012645543" evidence="1">
    <location>
        <begin position="22"/>
        <end position="71"/>
    </location>
</feature>
<reference evidence="2 3" key="1">
    <citation type="submission" date="2017-05" db="EMBL/GenBank/DDBJ databases">
        <title>Chromobacterium violaceum GHPS1 isolated from Hydrocarbon polluted soil in French Guiana display an awesome secondary metabolite arsenal and a battery of drug and heavy-metal-resistance and detoxification of xenobiotics proteins.</title>
        <authorList>
            <person name="Belbahri L."/>
        </authorList>
    </citation>
    <scope>NUCLEOTIDE SEQUENCE [LARGE SCALE GENOMIC DNA]</scope>
    <source>
        <strain evidence="2 3">GHPS1</strain>
    </source>
</reference>
<keyword evidence="1" id="KW-0732">Signal</keyword>
<dbReference type="EMBL" id="NHOO01000025">
    <property type="protein sequence ID" value="OVE45908.1"/>
    <property type="molecule type" value="Genomic_DNA"/>
</dbReference>
<evidence type="ECO:0000256" key="1">
    <source>
        <dbReference type="SAM" id="SignalP"/>
    </source>
</evidence>
<dbReference type="Proteomes" id="UP000196342">
    <property type="component" value="Unassembled WGS sequence"/>
</dbReference>
<gene>
    <name evidence="2" type="ORF">CBW21_20930</name>
</gene>
<accession>A0A202B3B4</accession>
<proteinExistence type="predicted"/>
<evidence type="ECO:0000313" key="3">
    <source>
        <dbReference type="Proteomes" id="UP000196342"/>
    </source>
</evidence>